<dbReference type="InterPro" id="IPR015421">
    <property type="entry name" value="PyrdxlP-dep_Trfase_major"/>
</dbReference>
<gene>
    <name evidence="8" type="ORF">HK100_012349</name>
</gene>
<dbReference type="Gene3D" id="3.90.1150.170">
    <property type="match status" value="1"/>
</dbReference>
<evidence type="ECO:0000256" key="6">
    <source>
        <dbReference type="PIRSR" id="PIRSR602129-50"/>
    </source>
</evidence>
<sequence>MTSSAPSSSDVVPTTLVVRLLLPLLEAYEAENSTSGPGSPPNFADLMSLFPSDPDINNPRLPSSSTDIKNSASIGNKLEKLRDLVSLTLRHSVRTGSAGFLDKLYAGSDGVGAFGELLCAVLNTNVHVFSVSPVLSLMERACIERLAQACGFKPHASSGVFQPGGSASNLLAMTSARNLLFPQIKRVGLIKAGVSLAVFTSVESHYSIDKSCVVLGLGLHPETLVKIPTAAPDSKTILTDNHHPMNPTALATAIRTAHANSHKPFFVVLTAGTTVLSTFDNPAACVSAVRACERDLGIRIWIHVDASYGGPVVFVPELREQLMPGLESVDSVTISPHKILGIPSQCSALIVNCSSERGWKKDSLWVANGLKADYLFHDTTTLTTGDFNEPDIPLDIGDATIGCGRRADALKLYLAWHVHGTDGFGARVSKAVNNVDTLARLVLERRKFFHLVIPYSSNDYHYAGGRLSVSFWCLAPVLVQQYGDLATFVANESVETVYRVLRETTVKVHMEVAKRGKLMVDYMGIKWTGLPEFTRVAISSPAVNEEFLRMLVDEFEDVVRGVDVEI</sequence>
<keyword evidence="3" id="KW-0210">Decarboxylase</keyword>
<evidence type="ECO:0000313" key="8">
    <source>
        <dbReference type="EMBL" id="KAJ3121527.1"/>
    </source>
</evidence>
<dbReference type="GO" id="GO:0030170">
    <property type="term" value="F:pyridoxal phosphate binding"/>
    <property type="evidence" value="ECO:0007669"/>
    <property type="project" value="InterPro"/>
</dbReference>
<feature type="modified residue" description="N6-(pyridoxal phosphate)lysine" evidence="6">
    <location>
        <position position="338"/>
    </location>
</feature>
<organism evidence="8 9">
    <name type="scientific">Physocladia obscura</name>
    <dbReference type="NCBI Taxonomy" id="109957"/>
    <lineage>
        <taxon>Eukaryota</taxon>
        <taxon>Fungi</taxon>
        <taxon>Fungi incertae sedis</taxon>
        <taxon>Chytridiomycota</taxon>
        <taxon>Chytridiomycota incertae sedis</taxon>
        <taxon>Chytridiomycetes</taxon>
        <taxon>Chytridiales</taxon>
        <taxon>Chytriomycetaceae</taxon>
        <taxon>Physocladia</taxon>
    </lineage>
</organism>
<dbReference type="Proteomes" id="UP001211907">
    <property type="component" value="Unassembled WGS sequence"/>
</dbReference>
<accession>A0AAD5XHP2</accession>
<dbReference type="GO" id="GO:0005737">
    <property type="term" value="C:cytoplasm"/>
    <property type="evidence" value="ECO:0007669"/>
    <property type="project" value="TreeGrafter"/>
</dbReference>
<comment type="similarity">
    <text evidence="2 7">Belongs to the group II decarboxylase family.</text>
</comment>
<dbReference type="InterPro" id="IPR015424">
    <property type="entry name" value="PyrdxlP-dep_Trfase"/>
</dbReference>
<dbReference type="Gene3D" id="3.40.640.10">
    <property type="entry name" value="Type I PLP-dependent aspartate aminotransferase-like (Major domain)"/>
    <property type="match status" value="1"/>
</dbReference>
<dbReference type="GO" id="GO:0019752">
    <property type="term" value="P:carboxylic acid metabolic process"/>
    <property type="evidence" value="ECO:0007669"/>
    <property type="project" value="InterPro"/>
</dbReference>
<evidence type="ECO:0000313" key="9">
    <source>
        <dbReference type="Proteomes" id="UP001211907"/>
    </source>
</evidence>
<evidence type="ECO:0000256" key="4">
    <source>
        <dbReference type="ARBA" id="ARBA00022898"/>
    </source>
</evidence>
<comment type="caution">
    <text evidence="8">The sequence shown here is derived from an EMBL/GenBank/DDBJ whole genome shotgun (WGS) entry which is preliminary data.</text>
</comment>
<proteinExistence type="inferred from homology"/>
<keyword evidence="5 7" id="KW-0456">Lyase</keyword>
<keyword evidence="4 6" id="KW-0663">Pyridoxal phosphate</keyword>
<dbReference type="PANTHER" id="PTHR45677:SF8">
    <property type="entry name" value="CYSTEINE SULFINIC ACID DECARBOXYLASE"/>
    <property type="match status" value="1"/>
</dbReference>
<dbReference type="SUPFAM" id="SSF53383">
    <property type="entry name" value="PLP-dependent transferases"/>
    <property type="match status" value="1"/>
</dbReference>
<dbReference type="Pfam" id="PF00282">
    <property type="entry name" value="Pyridoxal_deC"/>
    <property type="match status" value="1"/>
</dbReference>
<dbReference type="EMBL" id="JADGJH010000875">
    <property type="protein sequence ID" value="KAJ3121527.1"/>
    <property type="molecule type" value="Genomic_DNA"/>
</dbReference>
<dbReference type="GO" id="GO:0016831">
    <property type="term" value="F:carboxy-lyase activity"/>
    <property type="evidence" value="ECO:0007669"/>
    <property type="project" value="UniProtKB-KW"/>
</dbReference>
<evidence type="ECO:0000256" key="5">
    <source>
        <dbReference type="ARBA" id="ARBA00023239"/>
    </source>
</evidence>
<dbReference type="InterPro" id="IPR002129">
    <property type="entry name" value="PyrdxlP-dep_de-COase"/>
</dbReference>
<evidence type="ECO:0000256" key="7">
    <source>
        <dbReference type="RuleBase" id="RU000382"/>
    </source>
</evidence>
<evidence type="ECO:0000256" key="2">
    <source>
        <dbReference type="ARBA" id="ARBA00009533"/>
    </source>
</evidence>
<reference evidence="8" key="1">
    <citation type="submission" date="2020-05" db="EMBL/GenBank/DDBJ databases">
        <title>Phylogenomic resolution of chytrid fungi.</title>
        <authorList>
            <person name="Stajich J.E."/>
            <person name="Amses K."/>
            <person name="Simmons R."/>
            <person name="Seto K."/>
            <person name="Myers J."/>
            <person name="Bonds A."/>
            <person name="Quandt C.A."/>
            <person name="Barry K."/>
            <person name="Liu P."/>
            <person name="Grigoriev I."/>
            <person name="Longcore J.E."/>
            <person name="James T.Y."/>
        </authorList>
    </citation>
    <scope>NUCLEOTIDE SEQUENCE</scope>
    <source>
        <strain evidence="8">JEL0513</strain>
    </source>
</reference>
<evidence type="ECO:0000256" key="1">
    <source>
        <dbReference type="ARBA" id="ARBA00001933"/>
    </source>
</evidence>
<dbReference type="PANTHER" id="PTHR45677">
    <property type="entry name" value="GLUTAMATE DECARBOXYLASE-RELATED"/>
    <property type="match status" value="1"/>
</dbReference>
<name>A0AAD5XHP2_9FUNG</name>
<protein>
    <submittedName>
        <fullName evidence="8">Uncharacterized protein</fullName>
    </submittedName>
</protein>
<evidence type="ECO:0000256" key="3">
    <source>
        <dbReference type="ARBA" id="ARBA00022793"/>
    </source>
</evidence>
<keyword evidence="9" id="KW-1185">Reference proteome</keyword>
<dbReference type="AlphaFoldDB" id="A0AAD5XHP2"/>
<comment type="cofactor">
    <cofactor evidence="1 6 7">
        <name>pyridoxal 5'-phosphate</name>
        <dbReference type="ChEBI" id="CHEBI:597326"/>
    </cofactor>
</comment>